<evidence type="ECO:0000256" key="3">
    <source>
        <dbReference type="ARBA" id="ARBA00022475"/>
    </source>
</evidence>
<evidence type="ECO:0000256" key="2">
    <source>
        <dbReference type="ARBA" id="ARBA00005236"/>
    </source>
</evidence>
<feature type="transmembrane region" description="Helical" evidence="7">
    <location>
        <begin position="239"/>
        <end position="262"/>
    </location>
</feature>
<dbReference type="PANTHER" id="PTHR30489">
    <property type="entry name" value="LIPOPROTEIN-RELEASING SYSTEM TRANSMEMBRANE PROTEIN LOLE"/>
    <property type="match status" value="1"/>
</dbReference>
<evidence type="ECO:0000256" key="4">
    <source>
        <dbReference type="ARBA" id="ARBA00022692"/>
    </source>
</evidence>
<feature type="transmembrane region" description="Helical" evidence="7">
    <location>
        <begin position="692"/>
        <end position="714"/>
    </location>
</feature>
<keyword evidence="6 7" id="KW-0472">Membrane</keyword>
<evidence type="ECO:0000256" key="7">
    <source>
        <dbReference type="SAM" id="Phobius"/>
    </source>
</evidence>
<dbReference type="InterPro" id="IPR051447">
    <property type="entry name" value="Lipoprotein-release_system"/>
</dbReference>
<dbReference type="Pfam" id="PF02687">
    <property type="entry name" value="FtsX"/>
    <property type="match status" value="2"/>
</dbReference>
<evidence type="ECO:0000256" key="6">
    <source>
        <dbReference type="ARBA" id="ARBA00023136"/>
    </source>
</evidence>
<accession>A0A1F6GU55</accession>
<dbReference type="PANTHER" id="PTHR30489:SF0">
    <property type="entry name" value="LIPOPROTEIN-RELEASING SYSTEM TRANSMEMBRANE PROTEIN LOLE"/>
    <property type="match status" value="1"/>
</dbReference>
<dbReference type="GO" id="GO:0098797">
    <property type="term" value="C:plasma membrane protein complex"/>
    <property type="evidence" value="ECO:0007669"/>
    <property type="project" value="TreeGrafter"/>
</dbReference>
<feature type="transmembrane region" description="Helical" evidence="7">
    <location>
        <begin position="411"/>
        <end position="435"/>
    </location>
</feature>
<feature type="transmembrane region" description="Helical" evidence="7">
    <location>
        <begin position="735"/>
        <end position="757"/>
    </location>
</feature>
<comment type="similarity">
    <text evidence="2">Belongs to the ABC-4 integral membrane protein family. LolC/E subfamily.</text>
</comment>
<evidence type="ECO:0000313" key="9">
    <source>
        <dbReference type="EMBL" id="OGH01712.1"/>
    </source>
</evidence>
<sequence length="821" mass="89578">MAALFGTLTWAHYRRKPGRLGLALLGVAVAVAVSTAIRSTNNRVIHSFSRSIENLSGKANLQLTQTGGIPADKLWELSWLWEKGYFSPYIQLETSWQRQRIDLYGFDFLGDRRIRQFNLTRNLAQGPLPQGLWVAQDSPLNGKKEVELVSGAQGRTFPLAGVIQGINGRLPPVGAAFVDLGELLGWHPRLSGLDIWVEQEALESVQARLAQVFPSARIVTVATQQKFTEEMLQAFQMNLGALGLIALLVSCYLVYNTLNISVLERRRDLNLLIALGAKDREIFTALMLEGLAFGVVGGLLGAWGGFVLSQLSYGEVSESLTNLFYLSDARLPFSDWRGPLGSFALGVVVCLGAAWHPARRAVKLQTAQGLNQRVSEFDPQGIKTATGLGLGLILVALAVAWAAVLGHNYRLGFVSIFAAVTGLSFLAPLVLAGLVRLTARGEGLGLFLRASIKGHLFKLSVAVAALAVSLSMAGSVAVMVHSFRATLVNWMETTIQADLYLKSESSDRSPAGELPPEVNRRLLAQPWVQETLQLYMTRAYLKDREVDLAGVEFAKGQYQKSVSFVEGGPESFKEALDHQGVLVSEVLAEKTGLHQGDRLELSGRSYQIYGVFRNYSSQRGLVYLDVELFGELYPGARPIGLAVFLGNRENVEKGQLLVRELLGDLRIDISRSRELKDRALEIFDQTFRMTKLLQWIAFGISILAVVASLSAMVLERKAELAILLALGAKPGLLHLALLAESWVIATAALLLAGAGAFDLSWMLIGVINRFSFGWTIVTELPWGELAETGVMIYLGAALAAWVPIRALGKTQPAQTLKSEGE</sequence>
<comment type="subcellular location">
    <subcellularLocation>
        <location evidence="1">Cell membrane</location>
        <topology evidence="1">Multi-pass membrane protein</topology>
    </subcellularLocation>
</comment>
<evidence type="ECO:0000256" key="1">
    <source>
        <dbReference type="ARBA" id="ARBA00004651"/>
    </source>
</evidence>
<dbReference type="AlphaFoldDB" id="A0A1F6GU55"/>
<reference evidence="9 10" key="1">
    <citation type="journal article" date="2016" name="Nat. Commun.">
        <title>Thousands of microbial genomes shed light on interconnected biogeochemical processes in an aquifer system.</title>
        <authorList>
            <person name="Anantharaman K."/>
            <person name="Brown C.T."/>
            <person name="Hug L.A."/>
            <person name="Sharon I."/>
            <person name="Castelle C.J."/>
            <person name="Probst A.J."/>
            <person name="Thomas B.C."/>
            <person name="Singh A."/>
            <person name="Wilkins M.J."/>
            <person name="Karaoz U."/>
            <person name="Brodie E.L."/>
            <person name="Williams K.H."/>
            <person name="Hubbard S.S."/>
            <person name="Banfield J.F."/>
        </authorList>
    </citation>
    <scope>NUCLEOTIDE SEQUENCE [LARGE SCALE GENOMIC DNA]</scope>
</reference>
<gene>
    <name evidence="9" type="ORF">A2557_09045</name>
</gene>
<protein>
    <recommendedName>
        <fullName evidence="8">ABC3 transporter permease C-terminal domain-containing protein</fullName>
    </recommendedName>
</protein>
<comment type="caution">
    <text evidence="9">The sequence shown here is derived from an EMBL/GenBank/DDBJ whole genome shotgun (WGS) entry which is preliminary data.</text>
</comment>
<proteinExistence type="inferred from homology"/>
<evidence type="ECO:0000313" key="10">
    <source>
        <dbReference type="Proteomes" id="UP000177583"/>
    </source>
</evidence>
<feature type="domain" description="ABC3 transporter permease C-terminal" evidence="8">
    <location>
        <begin position="696"/>
        <end position="812"/>
    </location>
</feature>
<dbReference type="InterPro" id="IPR003838">
    <property type="entry name" value="ABC3_permease_C"/>
</dbReference>
<keyword evidence="5 7" id="KW-1133">Transmembrane helix</keyword>
<feature type="transmembrane region" description="Helical" evidence="7">
    <location>
        <begin position="282"/>
        <end position="303"/>
    </location>
</feature>
<organism evidence="9 10">
    <name type="scientific">Candidatus Lambdaproteobacteria bacterium RIFOXYD2_FULL_56_26</name>
    <dbReference type="NCBI Taxonomy" id="1817773"/>
    <lineage>
        <taxon>Bacteria</taxon>
        <taxon>Pseudomonadati</taxon>
        <taxon>Pseudomonadota</taxon>
        <taxon>Candidatus Lambdaproteobacteria</taxon>
    </lineage>
</organism>
<dbReference type="EMBL" id="MFNF01000029">
    <property type="protein sequence ID" value="OGH01712.1"/>
    <property type="molecule type" value="Genomic_DNA"/>
</dbReference>
<evidence type="ECO:0000256" key="5">
    <source>
        <dbReference type="ARBA" id="ARBA00022989"/>
    </source>
</evidence>
<name>A0A1F6GU55_9PROT</name>
<feature type="transmembrane region" description="Helical" evidence="7">
    <location>
        <begin position="385"/>
        <end position="405"/>
    </location>
</feature>
<dbReference type="GO" id="GO:0044874">
    <property type="term" value="P:lipoprotein localization to outer membrane"/>
    <property type="evidence" value="ECO:0007669"/>
    <property type="project" value="TreeGrafter"/>
</dbReference>
<feature type="transmembrane region" description="Helical" evidence="7">
    <location>
        <begin position="336"/>
        <end position="355"/>
    </location>
</feature>
<keyword evidence="4 7" id="KW-0812">Transmembrane</keyword>
<feature type="transmembrane region" description="Helical" evidence="7">
    <location>
        <begin position="456"/>
        <end position="480"/>
    </location>
</feature>
<evidence type="ECO:0000259" key="8">
    <source>
        <dbReference type="Pfam" id="PF02687"/>
    </source>
</evidence>
<feature type="domain" description="ABC3 transporter permease C-terminal" evidence="8">
    <location>
        <begin position="242"/>
        <end position="365"/>
    </location>
</feature>
<dbReference type="Proteomes" id="UP000177583">
    <property type="component" value="Unassembled WGS sequence"/>
</dbReference>
<keyword evidence="3" id="KW-1003">Cell membrane</keyword>